<organism evidence="1">
    <name type="scientific">uncultured Caudovirales phage</name>
    <dbReference type="NCBI Taxonomy" id="2100421"/>
    <lineage>
        <taxon>Viruses</taxon>
        <taxon>Duplodnaviria</taxon>
        <taxon>Heunggongvirae</taxon>
        <taxon>Uroviricota</taxon>
        <taxon>Caudoviricetes</taxon>
        <taxon>Peduoviridae</taxon>
        <taxon>Maltschvirus</taxon>
        <taxon>Maltschvirus maltsch</taxon>
    </lineage>
</organism>
<gene>
    <name evidence="2" type="ORF">UFOVP181_21</name>
    <name evidence="1" type="ORF">UFOVP57_142</name>
</gene>
<protein>
    <submittedName>
        <fullName evidence="1">Uncharacterized protein</fullName>
    </submittedName>
</protein>
<dbReference type="EMBL" id="LR798231">
    <property type="protein sequence ID" value="CAB5208432.1"/>
    <property type="molecule type" value="Genomic_DNA"/>
</dbReference>
<accession>A0A6J5KSR8</accession>
<proteinExistence type="predicted"/>
<dbReference type="EMBL" id="LR796187">
    <property type="protein sequence ID" value="CAB4125504.1"/>
    <property type="molecule type" value="Genomic_DNA"/>
</dbReference>
<reference evidence="1" key="1">
    <citation type="submission" date="2020-04" db="EMBL/GenBank/DDBJ databases">
        <authorList>
            <person name="Chiriac C."/>
            <person name="Salcher M."/>
            <person name="Ghai R."/>
            <person name="Kavagutti S V."/>
        </authorList>
    </citation>
    <scope>NUCLEOTIDE SEQUENCE</scope>
</reference>
<evidence type="ECO:0000313" key="2">
    <source>
        <dbReference type="EMBL" id="CAB5208432.1"/>
    </source>
</evidence>
<evidence type="ECO:0000313" key="1">
    <source>
        <dbReference type="EMBL" id="CAB4125504.1"/>
    </source>
</evidence>
<sequence length="124" mass="15072">MTDKFFQQFEMNVRPSNRRLRRMKPFHLRTDVWNSHLSDELVWNLTEAAEEVECVDILMPKDKLVELEKWLEHYERAEDDWRKQSVRSGEIIAEYHKDQQVVIENPAVAKAYHKYRMLLELARK</sequence>
<name>A0A6J5KSR8_9CAUD</name>